<evidence type="ECO:0000313" key="6">
    <source>
        <dbReference type="Ensembl" id="ENSLLTP00000022208.1"/>
    </source>
</evidence>
<dbReference type="Gene3D" id="2.30.42.10">
    <property type="match status" value="1"/>
</dbReference>
<dbReference type="InterPro" id="IPR001478">
    <property type="entry name" value="PDZ"/>
</dbReference>
<dbReference type="InterPro" id="IPR009003">
    <property type="entry name" value="Peptidase_S1_PA"/>
</dbReference>
<dbReference type="GeneTree" id="ENSGT00940000155108"/>
<evidence type="ECO:0000256" key="2">
    <source>
        <dbReference type="ARBA" id="ARBA00022670"/>
    </source>
</evidence>
<dbReference type="GO" id="GO:0004252">
    <property type="term" value="F:serine-type endopeptidase activity"/>
    <property type="evidence" value="ECO:0007669"/>
    <property type="project" value="InterPro"/>
</dbReference>
<dbReference type="PANTHER" id="PTHR22939:SF127">
    <property type="entry name" value="SERINE PROTEASE HTRA2, MITOCHONDRIAL"/>
    <property type="match status" value="1"/>
</dbReference>
<sequence length="375" mass="39863">APPAHRAAAPAAPAAARRSAACGERRAENGRRAPAAGRPPPSLPPPPRSLGQASPVGVEEALGAGGGGGGRDGRRLHTSPGNLSRMWSNRRRGVPNVQRVGLRGVGDGCGDQRARGGQRGAVRVRLASGELYDAVVRQVDQVADIATLKISPKHPLPTLRLGRSSEVRQGEFVVAMGSPFALQNTITSGIVSSAQRGGRELGLAASDMEYIQTDAAIDFGNSGGPLVNLDGEVIGVNTMKVTPGISFAIPSDRLRVFLEQEQKHKESWFGHSEGRRRYIGVMMLTLTPSILSELKMRNPSFPDVSYGVLIHKVIVGSPAHQAGLKAGDVVTEISGKTSRRAEDIYEAVRTQSRLTLQVHRGYEVLLLTITPEVTE</sequence>
<keyword evidence="7" id="KW-1185">Reference proteome</keyword>
<dbReference type="SMART" id="SM00228">
    <property type="entry name" value="PDZ"/>
    <property type="match status" value="1"/>
</dbReference>
<proteinExistence type="inferred from homology"/>
<feature type="compositionally biased region" description="Pro residues" evidence="4">
    <location>
        <begin position="37"/>
        <end position="48"/>
    </location>
</feature>
<evidence type="ECO:0000259" key="5">
    <source>
        <dbReference type="PROSITE" id="PS50106"/>
    </source>
</evidence>
<feature type="compositionally biased region" description="Low complexity" evidence="4">
    <location>
        <begin position="1"/>
        <end position="22"/>
    </location>
</feature>
<dbReference type="Ensembl" id="ENSLLTT00000023032.1">
    <property type="protein sequence ID" value="ENSLLTP00000022208.1"/>
    <property type="gene ID" value="ENSLLTG00000016531.1"/>
</dbReference>
<accession>A0A8C5SQV6</accession>
<dbReference type="GO" id="GO:0012501">
    <property type="term" value="P:programmed cell death"/>
    <property type="evidence" value="ECO:0007669"/>
    <property type="project" value="TreeGrafter"/>
</dbReference>
<dbReference type="AlphaFoldDB" id="A0A8C5SQV6"/>
<feature type="region of interest" description="Disordered" evidence="4">
    <location>
        <begin position="1"/>
        <end position="92"/>
    </location>
</feature>
<dbReference type="InterPro" id="IPR036034">
    <property type="entry name" value="PDZ_sf"/>
</dbReference>
<reference evidence="6" key="2">
    <citation type="submission" date="2025-09" db="UniProtKB">
        <authorList>
            <consortium name="Ensembl"/>
        </authorList>
    </citation>
    <scope>IDENTIFICATION</scope>
</reference>
<protein>
    <submittedName>
        <fullName evidence="6">HtrA serine peptidase 2</fullName>
    </submittedName>
</protein>
<dbReference type="Gene3D" id="2.40.10.120">
    <property type="match status" value="1"/>
</dbReference>
<dbReference type="Pfam" id="PF17820">
    <property type="entry name" value="PDZ_6"/>
    <property type="match status" value="1"/>
</dbReference>
<dbReference type="SUPFAM" id="SSF50494">
    <property type="entry name" value="Trypsin-like serine proteases"/>
    <property type="match status" value="1"/>
</dbReference>
<gene>
    <name evidence="6" type="primary">HTRA2</name>
</gene>
<dbReference type="GO" id="GO:0043065">
    <property type="term" value="P:positive regulation of apoptotic process"/>
    <property type="evidence" value="ECO:0007669"/>
    <property type="project" value="TreeGrafter"/>
</dbReference>
<dbReference type="InterPro" id="IPR041489">
    <property type="entry name" value="PDZ_6"/>
</dbReference>
<evidence type="ECO:0000256" key="4">
    <source>
        <dbReference type="SAM" id="MobiDB-lite"/>
    </source>
</evidence>
<name>A0A8C5SQV6_LATLA</name>
<dbReference type="PRINTS" id="PR00834">
    <property type="entry name" value="PROTEASES2C"/>
</dbReference>
<dbReference type="GO" id="GO:0005739">
    <property type="term" value="C:mitochondrion"/>
    <property type="evidence" value="ECO:0007669"/>
    <property type="project" value="TreeGrafter"/>
</dbReference>
<comment type="similarity">
    <text evidence="1">Belongs to the peptidase S1C family.</text>
</comment>
<organism evidence="6 7">
    <name type="scientific">Laticauda laticaudata</name>
    <name type="common">Blue-ringed sea krait</name>
    <name type="synonym">Blue-lipped sea krait</name>
    <dbReference type="NCBI Taxonomy" id="8630"/>
    <lineage>
        <taxon>Eukaryota</taxon>
        <taxon>Metazoa</taxon>
        <taxon>Chordata</taxon>
        <taxon>Craniata</taxon>
        <taxon>Vertebrata</taxon>
        <taxon>Euteleostomi</taxon>
        <taxon>Lepidosauria</taxon>
        <taxon>Squamata</taxon>
        <taxon>Bifurcata</taxon>
        <taxon>Unidentata</taxon>
        <taxon>Episquamata</taxon>
        <taxon>Toxicofera</taxon>
        <taxon>Serpentes</taxon>
        <taxon>Colubroidea</taxon>
        <taxon>Elapidae</taxon>
        <taxon>Laticaudinae</taxon>
        <taxon>Laticauda</taxon>
    </lineage>
</organism>
<evidence type="ECO:0000256" key="1">
    <source>
        <dbReference type="ARBA" id="ARBA00010541"/>
    </source>
</evidence>
<evidence type="ECO:0000313" key="7">
    <source>
        <dbReference type="Proteomes" id="UP000694406"/>
    </source>
</evidence>
<evidence type="ECO:0000256" key="3">
    <source>
        <dbReference type="ARBA" id="ARBA00022801"/>
    </source>
</evidence>
<dbReference type="CDD" id="cd06785">
    <property type="entry name" value="cpPDZ_HtrA-like"/>
    <property type="match status" value="1"/>
</dbReference>
<dbReference type="PANTHER" id="PTHR22939">
    <property type="entry name" value="SERINE PROTEASE FAMILY S1C HTRA-RELATED"/>
    <property type="match status" value="1"/>
</dbReference>
<dbReference type="InterPro" id="IPR001940">
    <property type="entry name" value="Peptidase_S1C"/>
</dbReference>
<dbReference type="GO" id="GO:0006508">
    <property type="term" value="P:proteolysis"/>
    <property type="evidence" value="ECO:0007669"/>
    <property type="project" value="UniProtKB-KW"/>
</dbReference>
<keyword evidence="3" id="KW-0378">Hydrolase</keyword>
<feature type="domain" description="PDZ" evidence="5">
    <location>
        <begin position="307"/>
        <end position="360"/>
    </location>
</feature>
<keyword evidence="2" id="KW-0645">Protease</keyword>
<reference evidence="6" key="1">
    <citation type="submission" date="2025-08" db="UniProtKB">
        <authorList>
            <consortium name="Ensembl"/>
        </authorList>
    </citation>
    <scope>IDENTIFICATION</scope>
</reference>
<dbReference type="Proteomes" id="UP000694406">
    <property type="component" value="Unplaced"/>
</dbReference>
<dbReference type="Pfam" id="PF13365">
    <property type="entry name" value="Trypsin_2"/>
    <property type="match status" value="1"/>
</dbReference>
<dbReference type="SUPFAM" id="SSF50156">
    <property type="entry name" value="PDZ domain-like"/>
    <property type="match status" value="1"/>
</dbReference>
<dbReference type="PROSITE" id="PS50106">
    <property type="entry name" value="PDZ"/>
    <property type="match status" value="1"/>
</dbReference>